<evidence type="ECO:0000313" key="2">
    <source>
        <dbReference type="EMBL" id="GJS67173.1"/>
    </source>
</evidence>
<name>A0ABQ4XR49_9ASTR</name>
<feature type="region of interest" description="Disordered" evidence="1">
    <location>
        <begin position="1"/>
        <end position="22"/>
    </location>
</feature>
<keyword evidence="3" id="KW-1185">Reference proteome</keyword>
<organism evidence="2 3">
    <name type="scientific">Tanacetum coccineum</name>
    <dbReference type="NCBI Taxonomy" id="301880"/>
    <lineage>
        <taxon>Eukaryota</taxon>
        <taxon>Viridiplantae</taxon>
        <taxon>Streptophyta</taxon>
        <taxon>Embryophyta</taxon>
        <taxon>Tracheophyta</taxon>
        <taxon>Spermatophyta</taxon>
        <taxon>Magnoliopsida</taxon>
        <taxon>eudicotyledons</taxon>
        <taxon>Gunneridae</taxon>
        <taxon>Pentapetalae</taxon>
        <taxon>asterids</taxon>
        <taxon>campanulids</taxon>
        <taxon>Asterales</taxon>
        <taxon>Asteraceae</taxon>
        <taxon>Asteroideae</taxon>
        <taxon>Anthemideae</taxon>
        <taxon>Anthemidinae</taxon>
        <taxon>Tanacetum</taxon>
    </lineage>
</organism>
<comment type="caution">
    <text evidence="2">The sequence shown here is derived from an EMBL/GenBank/DDBJ whole genome shotgun (WGS) entry which is preliminary data.</text>
</comment>
<protein>
    <submittedName>
        <fullName evidence="2">Uncharacterized protein</fullName>
    </submittedName>
</protein>
<proteinExistence type="predicted"/>
<dbReference type="EMBL" id="BQNB010009699">
    <property type="protein sequence ID" value="GJS67173.1"/>
    <property type="molecule type" value="Genomic_DNA"/>
</dbReference>
<sequence length="88" mass="8857">MLTTNPSHPLVSLSNPTHPCGVEPRSKRTLGAVVEVAWYGGGGCGAANGGDDRGGVRVAVAVVEMVMVVWCGCGDDCSGGCHGVAAWC</sequence>
<reference evidence="2" key="2">
    <citation type="submission" date="2022-01" db="EMBL/GenBank/DDBJ databases">
        <authorList>
            <person name="Yamashiro T."/>
            <person name="Shiraishi A."/>
            <person name="Satake H."/>
            <person name="Nakayama K."/>
        </authorList>
    </citation>
    <scope>NUCLEOTIDE SEQUENCE</scope>
</reference>
<dbReference type="Proteomes" id="UP001151760">
    <property type="component" value="Unassembled WGS sequence"/>
</dbReference>
<gene>
    <name evidence="2" type="ORF">Tco_0681737</name>
</gene>
<reference evidence="2" key="1">
    <citation type="journal article" date="2022" name="Int. J. Mol. Sci.">
        <title>Draft Genome of Tanacetum Coccineum: Genomic Comparison of Closely Related Tanacetum-Family Plants.</title>
        <authorList>
            <person name="Yamashiro T."/>
            <person name="Shiraishi A."/>
            <person name="Nakayama K."/>
            <person name="Satake H."/>
        </authorList>
    </citation>
    <scope>NUCLEOTIDE SEQUENCE</scope>
</reference>
<evidence type="ECO:0000256" key="1">
    <source>
        <dbReference type="SAM" id="MobiDB-lite"/>
    </source>
</evidence>
<feature type="compositionally biased region" description="Polar residues" evidence="1">
    <location>
        <begin position="1"/>
        <end position="17"/>
    </location>
</feature>
<accession>A0ABQ4XR49</accession>
<evidence type="ECO:0000313" key="3">
    <source>
        <dbReference type="Proteomes" id="UP001151760"/>
    </source>
</evidence>